<name>A0A3M6V2T7_POCDA</name>
<evidence type="ECO:0000259" key="7">
    <source>
        <dbReference type="PROSITE" id="PS50039"/>
    </source>
</evidence>
<feature type="compositionally biased region" description="Basic residues" evidence="6">
    <location>
        <begin position="353"/>
        <end position="363"/>
    </location>
</feature>
<evidence type="ECO:0000256" key="6">
    <source>
        <dbReference type="SAM" id="MobiDB-lite"/>
    </source>
</evidence>
<dbReference type="SMART" id="SM00339">
    <property type="entry name" value="FH"/>
    <property type="match status" value="1"/>
</dbReference>
<evidence type="ECO:0000256" key="1">
    <source>
        <dbReference type="ARBA" id="ARBA00023015"/>
    </source>
</evidence>
<dbReference type="InterPro" id="IPR001766">
    <property type="entry name" value="Fork_head_dom"/>
</dbReference>
<comment type="caution">
    <text evidence="8">The sequence shown here is derived from an EMBL/GenBank/DDBJ whole genome shotgun (WGS) entry which is preliminary data.</text>
</comment>
<dbReference type="OMA" id="TNIQWLC"/>
<protein>
    <recommendedName>
        <fullName evidence="7">Fork-head domain-containing protein</fullName>
    </recommendedName>
</protein>
<dbReference type="PRINTS" id="PR00053">
    <property type="entry name" value="FORKHEAD"/>
</dbReference>
<dbReference type="InterPro" id="IPR036390">
    <property type="entry name" value="WH_DNA-bd_sf"/>
</dbReference>
<evidence type="ECO:0000256" key="5">
    <source>
        <dbReference type="PROSITE-ProRule" id="PRU00089"/>
    </source>
</evidence>
<dbReference type="PROSITE" id="PS00658">
    <property type="entry name" value="FORK_HEAD_2"/>
    <property type="match status" value="1"/>
</dbReference>
<dbReference type="InterPro" id="IPR045912">
    <property type="entry name" value="FOXJ2/3-like"/>
</dbReference>
<feature type="DNA-binding region" description="Fork-head" evidence="5">
    <location>
        <begin position="49"/>
        <end position="136"/>
    </location>
</feature>
<feature type="compositionally biased region" description="Polar residues" evidence="6">
    <location>
        <begin position="364"/>
        <end position="374"/>
    </location>
</feature>
<dbReference type="PANTHER" id="PTHR46078:SF2">
    <property type="entry name" value="FORK-HEAD DOMAIN-CONTAINING PROTEIN"/>
    <property type="match status" value="1"/>
</dbReference>
<dbReference type="STRING" id="46731.A0A3M6V2T7"/>
<dbReference type="Proteomes" id="UP000275408">
    <property type="component" value="Unassembled WGS sequence"/>
</dbReference>
<keyword evidence="2 5" id="KW-0238">DNA-binding</keyword>
<dbReference type="GO" id="GO:0005634">
    <property type="term" value="C:nucleus"/>
    <property type="evidence" value="ECO:0007669"/>
    <property type="project" value="UniProtKB-SubCell"/>
</dbReference>
<dbReference type="PROSITE" id="PS50039">
    <property type="entry name" value="FORK_HEAD_3"/>
    <property type="match status" value="1"/>
</dbReference>
<dbReference type="OrthoDB" id="5954824at2759"/>
<keyword evidence="9" id="KW-1185">Reference proteome</keyword>
<feature type="domain" description="Fork-head" evidence="7">
    <location>
        <begin position="49"/>
        <end position="136"/>
    </location>
</feature>
<dbReference type="GO" id="GO:0000981">
    <property type="term" value="F:DNA-binding transcription factor activity, RNA polymerase II-specific"/>
    <property type="evidence" value="ECO:0007669"/>
    <property type="project" value="TreeGrafter"/>
</dbReference>
<dbReference type="PANTHER" id="PTHR46078">
    <property type="entry name" value="FORKHEAD BOX PROTEIN J2 FAMILY MEMBER"/>
    <property type="match status" value="1"/>
</dbReference>
<feature type="region of interest" description="Disordered" evidence="6">
    <location>
        <begin position="353"/>
        <end position="386"/>
    </location>
</feature>
<keyword evidence="4 5" id="KW-0539">Nucleus</keyword>
<sequence>MSSREHTTSSLDDSLTNIQWLCKLESNPLLETEQKNGTGEPTCMNPYPKPPFSYATLILLAINSTSEKRMTLQDIYKWIEDNFPYYKNCKKAWKNSIRHNLSLHSYFLKAQRPSNLPGKGSYWSISPEGKENIMKEVMKHQQPLINQDMTLEQSNTRGLRPILPKPSEDQLVASTLLNKGGVQILTDGSVNGLPGSIPVVILPTQLYMNMFSKIASQAATGSTTAVGVSPTLVPMTTETQSTVNPGFAQLVPESEELGQDSETILSEIAITEEEIGSGCSTSVTQISQENCENNSATMTVEQALCKIEKRENENSSERFINSAPIISRETCESPNIVDIKTEKNEILALHIKKTKTDKRKSKPYSKNQTSSCVQRKQDLKQPKRSPLRPCPQLTLAAINSQANEMSSPGHIFSKHNNSEFNCISPLKPLITPTKNLENQSFLTSLLVSPLGYNNSGHTGFTSLQFSSDSGFFSPFQEGTVDYGFLLSPERFGNSRVCSTPQSCRKSLGLGLTCKNQGKKADEYDADFARL</sequence>
<dbReference type="InterPro" id="IPR036388">
    <property type="entry name" value="WH-like_DNA-bd_sf"/>
</dbReference>
<evidence type="ECO:0000313" key="9">
    <source>
        <dbReference type="Proteomes" id="UP000275408"/>
    </source>
</evidence>
<dbReference type="Gene3D" id="1.10.10.10">
    <property type="entry name" value="Winged helix-like DNA-binding domain superfamily/Winged helix DNA-binding domain"/>
    <property type="match status" value="1"/>
</dbReference>
<evidence type="ECO:0000256" key="3">
    <source>
        <dbReference type="ARBA" id="ARBA00023163"/>
    </source>
</evidence>
<dbReference type="AlphaFoldDB" id="A0A3M6V2T7"/>
<evidence type="ECO:0000313" key="8">
    <source>
        <dbReference type="EMBL" id="RMX60124.1"/>
    </source>
</evidence>
<dbReference type="EMBL" id="RCHS01000234">
    <property type="protein sequence ID" value="RMX60124.1"/>
    <property type="molecule type" value="Genomic_DNA"/>
</dbReference>
<gene>
    <name evidence="8" type="ORF">pdam_00019545</name>
</gene>
<dbReference type="InterPro" id="IPR030456">
    <property type="entry name" value="TF_fork_head_CS_2"/>
</dbReference>
<dbReference type="SUPFAM" id="SSF46785">
    <property type="entry name" value="Winged helix' DNA-binding domain"/>
    <property type="match status" value="1"/>
</dbReference>
<dbReference type="Pfam" id="PF00250">
    <property type="entry name" value="Forkhead"/>
    <property type="match status" value="1"/>
</dbReference>
<keyword evidence="1" id="KW-0805">Transcription regulation</keyword>
<comment type="subcellular location">
    <subcellularLocation>
        <location evidence="5">Nucleus</location>
    </subcellularLocation>
</comment>
<keyword evidence="3" id="KW-0804">Transcription</keyword>
<dbReference type="PROSITE" id="PS00657">
    <property type="entry name" value="FORK_HEAD_1"/>
    <property type="match status" value="1"/>
</dbReference>
<organism evidence="8 9">
    <name type="scientific">Pocillopora damicornis</name>
    <name type="common">Cauliflower coral</name>
    <name type="synonym">Millepora damicornis</name>
    <dbReference type="NCBI Taxonomy" id="46731"/>
    <lineage>
        <taxon>Eukaryota</taxon>
        <taxon>Metazoa</taxon>
        <taxon>Cnidaria</taxon>
        <taxon>Anthozoa</taxon>
        <taxon>Hexacorallia</taxon>
        <taxon>Scleractinia</taxon>
        <taxon>Astrocoeniina</taxon>
        <taxon>Pocilloporidae</taxon>
        <taxon>Pocillopora</taxon>
    </lineage>
</organism>
<dbReference type="CDD" id="cd00059">
    <property type="entry name" value="FH_FOX"/>
    <property type="match status" value="1"/>
</dbReference>
<evidence type="ECO:0000256" key="2">
    <source>
        <dbReference type="ARBA" id="ARBA00023125"/>
    </source>
</evidence>
<accession>A0A3M6V2T7</accession>
<evidence type="ECO:0000256" key="4">
    <source>
        <dbReference type="ARBA" id="ARBA00023242"/>
    </source>
</evidence>
<dbReference type="GO" id="GO:0000978">
    <property type="term" value="F:RNA polymerase II cis-regulatory region sequence-specific DNA binding"/>
    <property type="evidence" value="ECO:0007669"/>
    <property type="project" value="TreeGrafter"/>
</dbReference>
<reference evidence="8 9" key="1">
    <citation type="journal article" date="2018" name="Sci. Rep.">
        <title>Comparative analysis of the Pocillopora damicornis genome highlights role of immune system in coral evolution.</title>
        <authorList>
            <person name="Cunning R."/>
            <person name="Bay R.A."/>
            <person name="Gillette P."/>
            <person name="Baker A.C."/>
            <person name="Traylor-Knowles N."/>
        </authorList>
    </citation>
    <scope>NUCLEOTIDE SEQUENCE [LARGE SCALE GENOMIC DNA]</scope>
    <source>
        <strain evidence="8">RSMAS</strain>
        <tissue evidence="8">Whole animal</tissue>
    </source>
</reference>
<dbReference type="InterPro" id="IPR018122">
    <property type="entry name" value="TF_fork_head_CS_1"/>
</dbReference>
<dbReference type="FunFam" id="1.10.10.10:FF:000135">
    <property type="entry name" value="forkhead box protein G1"/>
    <property type="match status" value="1"/>
</dbReference>
<proteinExistence type="predicted"/>